<dbReference type="EMBL" id="CP114058">
    <property type="protein sequence ID" value="WAT02157.1"/>
    <property type="molecule type" value="Genomic_DNA"/>
</dbReference>
<dbReference type="PROSITE" id="PS51387">
    <property type="entry name" value="FAD_PCMH"/>
    <property type="match status" value="1"/>
</dbReference>
<dbReference type="SUPFAM" id="SSF55447">
    <property type="entry name" value="CO dehydrogenase flavoprotein C-terminal domain-like"/>
    <property type="match status" value="1"/>
</dbReference>
<dbReference type="SMART" id="SM01092">
    <property type="entry name" value="CO_deh_flav_C"/>
    <property type="match status" value="1"/>
</dbReference>
<reference evidence="3" key="1">
    <citation type="submission" date="2022-12" db="EMBL/GenBank/DDBJ databases">
        <title>Complete genome sequence of an Australian strain of Rouxiella badensis DAR84756 and resolution of the R. badensis DSM100043 and R. chamberiensis DSM28324 genomes.</title>
        <authorList>
            <person name="Paul S."/>
            <person name="Anderson P.J."/>
            <person name="Maynard G."/>
            <person name="Dyall-Smith M."/>
            <person name="Kudinha T."/>
        </authorList>
    </citation>
    <scope>NUCLEOTIDE SEQUENCE</scope>
    <source>
        <strain evidence="3">DSM 28324</strain>
    </source>
</reference>
<sequence>MNELIFRQAASTLDAAQLKGQAGVNLLAGGTTQLDLMKCGVLTPSSLINILDLPQLDQIEFSDDGIKIGALVKMSQLAEHPLCASLAPAIWGSLTQAASSQIRHMATLGGNLRQRTRCTYFRDPETFPACNKRAPGSGCSALGGINRNHAVLGTSASCIATYPGDFAVALTAFDAVVVLTNAAGNERRVNIDDFYLLPGDTPHLEHDLAEDEMITAIELPATALPTLKHSHYLKVRDRASYEFAAASAAVGVKVVDGVIEDIRIALGGVATKPWRAREVEHALIGQPFDEQLVSQAAQQVVAAAQPQHDNRYKIILAPRVITRAVLMAGEAS</sequence>
<evidence type="ECO:0000259" key="2">
    <source>
        <dbReference type="PROSITE" id="PS51387"/>
    </source>
</evidence>
<dbReference type="Pfam" id="PF03450">
    <property type="entry name" value="CO_deh_flav_C"/>
    <property type="match status" value="1"/>
</dbReference>
<dbReference type="InterPro" id="IPR002346">
    <property type="entry name" value="Mopterin_DH_FAD-bd"/>
</dbReference>
<evidence type="ECO:0000313" key="4">
    <source>
        <dbReference type="Proteomes" id="UP001164712"/>
    </source>
</evidence>
<dbReference type="InterPro" id="IPR005107">
    <property type="entry name" value="CO_DH_flav_C"/>
</dbReference>
<keyword evidence="1" id="KW-0274">FAD</keyword>
<dbReference type="InterPro" id="IPR016166">
    <property type="entry name" value="FAD-bd_PCMH"/>
</dbReference>
<keyword evidence="4" id="KW-1185">Reference proteome</keyword>
<dbReference type="Pfam" id="PF00941">
    <property type="entry name" value="FAD_binding_5"/>
    <property type="match status" value="1"/>
</dbReference>
<dbReference type="PANTHER" id="PTHR42659:SF9">
    <property type="entry name" value="XANTHINE DEHYDROGENASE FAD-BINDING SUBUNIT XDHB-RELATED"/>
    <property type="match status" value="1"/>
</dbReference>
<evidence type="ECO:0000256" key="1">
    <source>
        <dbReference type="ARBA" id="ARBA00022827"/>
    </source>
</evidence>
<name>A0ABY7HT45_9GAMM</name>
<dbReference type="PANTHER" id="PTHR42659">
    <property type="entry name" value="XANTHINE DEHYDROGENASE SUBUNIT C-RELATED"/>
    <property type="match status" value="1"/>
</dbReference>
<keyword evidence="1" id="KW-0285">Flavoprotein</keyword>
<dbReference type="Gene3D" id="3.30.390.50">
    <property type="entry name" value="CO dehydrogenase flavoprotein, C-terminal domain"/>
    <property type="match status" value="1"/>
</dbReference>
<dbReference type="InterPro" id="IPR016167">
    <property type="entry name" value="FAD-bd_PCMH_sub1"/>
</dbReference>
<feature type="domain" description="FAD-binding PCMH-type" evidence="2">
    <location>
        <begin position="1"/>
        <end position="224"/>
    </location>
</feature>
<evidence type="ECO:0000313" key="3">
    <source>
        <dbReference type="EMBL" id="WAT02157.1"/>
    </source>
</evidence>
<dbReference type="InterPro" id="IPR051312">
    <property type="entry name" value="Diverse_Substr_Oxidored"/>
</dbReference>
<dbReference type="Proteomes" id="UP001164712">
    <property type="component" value="Chromosome"/>
</dbReference>
<dbReference type="RefSeq" id="WP_045048087.1">
    <property type="nucleotide sequence ID" value="NZ_CP114058.1"/>
</dbReference>
<gene>
    <name evidence="3" type="ORF">O1V66_05710</name>
</gene>
<organism evidence="3 4">
    <name type="scientific">Rouxiella chamberiensis</name>
    <dbReference type="NCBI Taxonomy" id="1513468"/>
    <lineage>
        <taxon>Bacteria</taxon>
        <taxon>Pseudomonadati</taxon>
        <taxon>Pseudomonadota</taxon>
        <taxon>Gammaproteobacteria</taxon>
        <taxon>Enterobacterales</taxon>
        <taxon>Yersiniaceae</taxon>
        <taxon>Rouxiella</taxon>
    </lineage>
</organism>
<dbReference type="Gene3D" id="3.30.465.10">
    <property type="match status" value="2"/>
</dbReference>
<dbReference type="Gene3D" id="3.30.43.10">
    <property type="entry name" value="Uridine Diphospho-n-acetylenolpyruvylglucosamine Reductase, domain 2"/>
    <property type="match status" value="1"/>
</dbReference>
<dbReference type="SUPFAM" id="SSF56176">
    <property type="entry name" value="FAD-binding/transporter-associated domain-like"/>
    <property type="match status" value="1"/>
</dbReference>
<accession>A0ABY7HT45</accession>
<protein>
    <submittedName>
        <fullName evidence="3">Xanthine dehydrogenase family protein subunit M</fullName>
    </submittedName>
</protein>
<dbReference type="InterPro" id="IPR036318">
    <property type="entry name" value="FAD-bd_PCMH-like_sf"/>
</dbReference>
<dbReference type="InterPro" id="IPR016169">
    <property type="entry name" value="FAD-bd_PCMH_sub2"/>
</dbReference>
<proteinExistence type="predicted"/>
<dbReference type="InterPro" id="IPR036683">
    <property type="entry name" value="CO_DH_flav_C_dom_sf"/>
</dbReference>